<dbReference type="AlphaFoldDB" id="A0A0E0EX09"/>
<organism evidence="2">
    <name type="scientific">Oryza meridionalis</name>
    <dbReference type="NCBI Taxonomy" id="40149"/>
    <lineage>
        <taxon>Eukaryota</taxon>
        <taxon>Viridiplantae</taxon>
        <taxon>Streptophyta</taxon>
        <taxon>Embryophyta</taxon>
        <taxon>Tracheophyta</taxon>
        <taxon>Spermatophyta</taxon>
        <taxon>Magnoliopsida</taxon>
        <taxon>Liliopsida</taxon>
        <taxon>Poales</taxon>
        <taxon>Poaceae</taxon>
        <taxon>BOP clade</taxon>
        <taxon>Oryzoideae</taxon>
        <taxon>Oryzeae</taxon>
        <taxon>Oryzinae</taxon>
        <taxon>Oryza</taxon>
    </lineage>
</organism>
<protein>
    <submittedName>
        <fullName evidence="2">Uncharacterized protein</fullName>
    </submittedName>
</protein>
<evidence type="ECO:0000256" key="1">
    <source>
        <dbReference type="SAM" id="MobiDB-lite"/>
    </source>
</evidence>
<reference evidence="2" key="1">
    <citation type="submission" date="2015-04" db="UniProtKB">
        <authorList>
            <consortium name="EnsemblPlants"/>
        </authorList>
    </citation>
    <scope>IDENTIFICATION</scope>
</reference>
<evidence type="ECO:0000313" key="3">
    <source>
        <dbReference type="Proteomes" id="UP000008021"/>
    </source>
</evidence>
<keyword evidence="3" id="KW-1185">Reference proteome</keyword>
<dbReference type="HOGENOM" id="CLU_2296176_0_0_1"/>
<feature type="region of interest" description="Disordered" evidence="1">
    <location>
        <begin position="37"/>
        <end position="56"/>
    </location>
</feature>
<sequence length="101" mass="11222">MSCSYEQSGIPACSSIIRMAYVLSRQVGWCVVGAQERDERPAPADQAEQQRPGCLPESLNRCNAPLWDGLTPSHDPPQLGRHFVEHLGRTMIPSAHWLHST</sequence>
<dbReference type="EnsemblPlants" id="OMERI10G05260.1">
    <property type="protein sequence ID" value="OMERI10G05260.1"/>
    <property type="gene ID" value="OMERI10G05260"/>
</dbReference>
<evidence type="ECO:0000313" key="2">
    <source>
        <dbReference type="EnsemblPlants" id="OMERI10G05260.1"/>
    </source>
</evidence>
<name>A0A0E0EX09_9ORYZ</name>
<dbReference type="Proteomes" id="UP000008021">
    <property type="component" value="Chromosome 10"/>
</dbReference>
<dbReference type="Gramene" id="OMERI10G05260.1">
    <property type="protein sequence ID" value="OMERI10G05260.1"/>
    <property type="gene ID" value="OMERI10G05260"/>
</dbReference>
<accession>A0A0E0EX09</accession>
<proteinExistence type="predicted"/>
<reference evidence="2" key="2">
    <citation type="submission" date="2018-05" db="EMBL/GenBank/DDBJ databases">
        <title>OmerRS3 (Oryza meridionalis Reference Sequence Version 3).</title>
        <authorList>
            <person name="Zhang J."/>
            <person name="Kudrna D."/>
            <person name="Lee S."/>
            <person name="Talag J."/>
            <person name="Welchert J."/>
            <person name="Wing R.A."/>
        </authorList>
    </citation>
    <scope>NUCLEOTIDE SEQUENCE [LARGE SCALE GENOMIC DNA]</scope>
    <source>
        <strain evidence="2">cv. OR44</strain>
    </source>
</reference>